<dbReference type="PANTHER" id="PTHR24028:SF328">
    <property type="entry name" value="CADHERIN-3"/>
    <property type="match status" value="1"/>
</dbReference>
<evidence type="ECO:0000313" key="14">
    <source>
        <dbReference type="EMBL" id="KAK3108551.1"/>
    </source>
</evidence>
<evidence type="ECO:0000256" key="4">
    <source>
        <dbReference type="ARBA" id="ARBA00022729"/>
    </source>
</evidence>
<dbReference type="AlphaFoldDB" id="A0AA89CDW7"/>
<dbReference type="FunFam" id="2.60.40.60:FF:000005">
    <property type="entry name" value="Protocadherin 9"/>
    <property type="match status" value="1"/>
</dbReference>
<keyword evidence="3 12" id="KW-0812">Transmembrane</keyword>
<dbReference type="PANTHER" id="PTHR24028">
    <property type="entry name" value="CADHERIN-87A"/>
    <property type="match status" value="1"/>
</dbReference>
<keyword evidence="6 11" id="KW-0106">Calcium</keyword>
<evidence type="ECO:0000256" key="9">
    <source>
        <dbReference type="ARBA" id="ARBA00023136"/>
    </source>
</evidence>
<dbReference type="GO" id="GO:0005886">
    <property type="term" value="C:plasma membrane"/>
    <property type="evidence" value="ECO:0007669"/>
    <property type="project" value="UniProtKB-SubCell"/>
</dbReference>
<dbReference type="PROSITE" id="PS50268">
    <property type="entry name" value="CADHERIN_2"/>
    <property type="match status" value="6"/>
</dbReference>
<gene>
    <name evidence="14" type="ORF">FSP39_010524</name>
</gene>
<dbReference type="CDD" id="cd11304">
    <property type="entry name" value="Cadherin_repeat"/>
    <property type="match status" value="6"/>
</dbReference>
<dbReference type="SMART" id="SM00112">
    <property type="entry name" value="CA"/>
    <property type="match status" value="6"/>
</dbReference>
<evidence type="ECO:0000256" key="10">
    <source>
        <dbReference type="ARBA" id="ARBA00023180"/>
    </source>
</evidence>
<dbReference type="InterPro" id="IPR002126">
    <property type="entry name" value="Cadherin-like_dom"/>
</dbReference>
<evidence type="ECO:0000256" key="6">
    <source>
        <dbReference type="ARBA" id="ARBA00022837"/>
    </source>
</evidence>
<dbReference type="InterPro" id="IPR020894">
    <property type="entry name" value="Cadherin_CS"/>
</dbReference>
<dbReference type="FunFam" id="2.60.40.60:FF:000181">
    <property type="entry name" value="Predicted protein"/>
    <property type="match status" value="1"/>
</dbReference>
<feature type="domain" description="Cadherin" evidence="13">
    <location>
        <begin position="318"/>
        <end position="424"/>
    </location>
</feature>
<sequence length="793" mass="83168">MILIYFEPKSATLDENISVGSTLTTVAATDPDSAALGTITYAITSGNGGSYFTIGASSGVITTSAAIDYETTTAFTLIVEASDGGTPSLSASCVVEVTISDLNDNVPTFVATTYNLNIGEDSAVGYTITTVTATDADSSSNNNNVFQYSTSSVVPFTVGTTSGEITVNSALDRETTASYTMVIDATDQGSPAQTGSLTLTITLDDVNDNDPVISGTYDTTISEYTAVNTVVFTITATDADDGLNSALQYSFVSGNTNSDFSVEQNSGIIQIANSLDRETTSSYNLLVQVIDQGTSARSATVTATVTISDENDNTPTFTQASFSFSVDENVGTGTSVGELTATDSDTGVNSAISYSIVGYWVGGSNPFTISTSTGLISTASSLDRESVDTYVLWCRVEDGGSPSLSSEMNVTITINDLNDNDPVFNETSYDANVLENSAVGTNILTVAATDADAGVNANLSYSIDTSTTAGARADIYLQVDAYYGVISVKSNIDRESDSSFTFVVIASDAGSPVRTATVSTTITVQDENDNNPIFPTTFYNTEVPYNDNCASVIATLVATDADTGINAELSYYLVSVPESDHFQLGSSTGELTLASDISIQTYTMYAHANDGGTPQLTTGTSATIRIDGFSAPGVVLSFYMSINSTAFISAESTFLSQLTAVYSPSYSTCSVKRWCITDQTSSIIVHIYVIQDNVTDSYANINSGKSFLHGSDAFNFVASDDSGTPSSSITGSSWDYFAITRVLRYTESSASTDDTPWIETTAGLATVIILSVGGAIILVVSTVVIVDYCRNKK</sequence>
<dbReference type="InterPro" id="IPR015919">
    <property type="entry name" value="Cadherin-like_sf"/>
</dbReference>
<dbReference type="SUPFAM" id="SSF49313">
    <property type="entry name" value="Cadherin-like"/>
    <property type="match status" value="6"/>
</dbReference>
<feature type="domain" description="Cadherin" evidence="13">
    <location>
        <begin position="535"/>
        <end position="634"/>
    </location>
</feature>
<keyword evidence="5" id="KW-0677">Repeat</keyword>
<dbReference type="Proteomes" id="UP001186944">
    <property type="component" value="Unassembled WGS sequence"/>
</dbReference>
<protein>
    <recommendedName>
        <fullName evidence="13">Cadherin domain-containing protein</fullName>
    </recommendedName>
</protein>
<dbReference type="GO" id="GO:0005509">
    <property type="term" value="F:calcium ion binding"/>
    <property type="evidence" value="ECO:0007669"/>
    <property type="project" value="UniProtKB-UniRule"/>
</dbReference>
<dbReference type="Gene3D" id="2.60.40.60">
    <property type="entry name" value="Cadherins"/>
    <property type="match status" value="6"/>
</dbReference>
<feature type="domain" description="Cadherin" evidence="13">
    <location>
        <begin position="425"/>
        <end position="534"/>
    </location>
</feature>
<keyword evidence="15" id="KW-1185">Reference proteome</keyword>
<evidence type="ECO:0000256" key="1">
    <source>
        <dbReference type="ARBA" id="ARBA00004251"/>
    </source>
</evidence>
<evidence type="ECO:0000313" key="15">
    <source>
        <dbReference type="Proteomes" id="UP001186944"/>
    </source>
</evidence>
<comment type="subcellular location">
    <subcellularLocation>
        <location evidence="1">Cell membrane</location>
        <topology evidence="1">Single-pass type I membrane protein</topology>
    </subcellularLocation>
</comment>
<reference evidence="14" key="1">
    <citation type="submission" date="2019-08" db="EMBL/GenBank/DDBJ databases">
        <title>The improved chromosome-level genome for the pearl oyster Pinctada fucata martensii using PacBio sequencing and Hi-C.</title>
        <authorList>
            <person name="Zheng Z."/>
        </authorList>
    </citation>
    <scope>NUCLEOTIDE SEQUENCE</scope>
    <source>
        <strain evidence="14">ZZ-2019</strain>
        <tissue evidence="14">Adductor muscle</tissue>
    </source>
</reference>
<evidence type="ECO:0000256" key="8">
    <source>
        <dbReference type="ARBA" id="ARBA00022989"/>
    </source>
</evidence>
<feature type="transmembrane region" description="Helical" evidence="12">
    <location>
        <begin position="762"/>
        <end position="786"/>
    </location>
</feature>
<dbReference type="GO" id="GO:0007156">
    <property type="term" value="P:homophilic cell adhesion via plasma membrane adhesion molecules"/>
    <property type="evidence" value="ECO:0007669"/>
    <property type="project" value="InterPro"/>
</dbReference>
<keyword evidence="2" id="KW-1003">Cell membrane</keyword>
<feature type="domain" description="Cadherin" evidence="13">
    <location>
        <begin position="213"/>
        <end position="317"/>
    </location>
</feature>
<proteinExistence type="predicted"/>
<dbReference type="PRINTS" id="PR00205">
    <property type="entry name" value="CADHERIN"/>
</dbReference>
<keyword evidence="10" id="KW-0325">Glycoprotein</keyword>
<comment type="caution">
    <text evidence="14">The sequence shown here is derived from an EMBL/GenBank/DDBJ whole genome shotgun (WGS) entry which is preliminary data.</text>
</comment>
<accession>A0AA89CDW7</accession>
<keyword evidence="8 12" id="KW-1133">Transmembrane helix</keyword>
<dbReference type="PROSITE" id="PS00232">
    <property type="entry name" value="CADHERIN_1"/>
    <property type="match status" value="5"/>
</dbReference>
<evidence type="ECO:0000256" key="5">
    <source>
        <dbReference type="ARBA" id="ARBA00022737"/>
    </source>
</evidence>
<evidence type="ECO:0000256" key="7">
    <source>
        <dbReference type="ARBA" id="ARBA00022889"/>
    </source>
</evidence>
<evidence type="ECO:0000259" key="13">
    <source>
        <dbReference type="PROSITE" id="PS50268"/>
    </source>
</evidence>
<evidence type="ECO:0000256" key="3">
    <source>
        <dbReference type="ARBA" id="ARBA00022692"/>
    </source>
</evidence>
<evidence type="ECO:0000256" key="12">
    <source>
        <dbReference type="SAM" id="Phobius"/>
    </source>
</evidence>
<evidence type="ECO:0000256" key="11">
    <source>
        <dbReference type="PROSITE-ProRule" id="PRU00043"/>
    </source>
</evidence>
<keyword evidence="9 12" id="KW-0472">Membrane</keyword>
<dbReference type="FunFam" id="2.60.40.60:FF:000020">
    <property type="entry name" value="Dachsous cadherin-related 1b"/>
    <property type="match status" value="3"/>
</dbReference>
<dbReference type="Pfam" id="PF00028">
    <property type="entry name" value="Cadherin"/>
    <property type="match status" value="6"/>
</dbReference>
<dbReference type="EMBL" id="VSWD01000001">
    <property type="protein sequence ID" value="KAK3108551.1"/>
    <property type="molecule type" value="Genomic_DNA"/>
</dbReference>
<name>A0AA89CDW7_PINIB</name>
<evidence type="ECO:0000256" key="2">
    <source>
        <dbReference type="ARBA" id="ARBA00022475"/>
    </source>
</evidence>
<feature type="domain" description="Cadherin" evidence="13">
    <location>
        <begin position="110"/>
        <end position="213"/>
    </location>
</feature>
<dbReference type="InterPro" id="IPR050174">
    <property type="entry name" value="Protocadherin/Cadherin-CA"/>
</dbReference>
<feature type="domain" description="Cadherin" evidence="13">
    <location>
        <begin position="5"/>
        <end position="109"/>
    </location>
</feature>
<keyword evidence="4" id="KW-0732">Signal</keyword>
<organism evidence="14 15">
    <name type="scientific">Pinctada imbricata</name>
    <name type="common">Atlantic pearl-oyster</name>
    <name type="synonym">Pinctada martensii</name>
    <dbReference type="NCBI Taxonomy" id="66713"/>
    <lineage>
        <taxon>Eukaryota</taxon>
        <taxon>Metazoa</taxon>
        <taxon>Spiralia</taxon>
        <taxon>Lophotrochozoa</taxon>
        <taxon>Mollusca</taxon>
        <taxon>Bivalvia</taxon>
        <taxon>Autobranchia</taxon>
        <taxon>Pteriomorphia</taxon>
        <taxon>Pterioida</taxon>
        <taxon>Pterioidea</taxon>
        <taxon>Pteriidae</taxon>
        <taxon>Pinctada</taxon>
    </lineage>
</organism>
<keyword evidence="7" id="KW-0130">Cell adhesion</keyword>